<reference evidence="1 2" key="1">
    <citation type="journal article" date="2007" name="Virology">
        <title>Sequence and annotation of the 369-kb NY-2A and the 345-kb AR158 viruses that infect Chlorella NC64A.</title>
        <authorList>
            <person name="Fitzgerald L.A."/>
            <person name="Graves M.V."/>
            <person name="Li X."/>
            <person name="Feldblyum T."/>
            <person name="Nierman W.C."/>
            <person name="Van Etten J.L."/>
        </authorList>
    </citation>
    <scope>NUCLEOTIDE SEQUENCE [LARGE SCALE GENOMIC DNA]</scope>
    <source>
        <strain evidence="1 2">NY-2A</strain>
    </source>
</reference>
<dbReference type="Proteomes" id="UP000202419">
    <property type="component" value="Segment"/>
</dbReference>
<accession>A7IXV8</accession>
<proteinExistence type="predicted"/>
<dbReference type="KEGG" id="vg:5659527"/>
<organismHost>
    <name type="scientific">Chlorella</name>
    <dbReference type="NCBI Taxonomy" id="3071"/>
</organismHost>
<dbReference type="OrthoDB" id="33211at10239"/>
<dbReference type="RefSeq" id="YP_001497979.1">
    <property type="nucleotide sequence ID" value="NC_009898.1"/>
</dbReference>
<evidence type="ECO:0000313" key="1">
    <source>
        <dbReference type="EMBL" id="ABT15182.1"/>
    </source>
</evidence>
<dbReference type="GeneID" id="5659527"/>
<dbReference type="EMBL" id="DQ491002">
    <property type="protein sequence ID" value="ABT15182.1"/>
    <property type="molecule type" value="Genomic_DNA"/>
</dbReference>
<evidence type="ECO:0000313" key="2">
    <source>
        <dbReference type="Proteomes" id="UP000202419"/>
    </source>
</evidence>
<keyword evidence="2" id="KW-1185">Reference proteome</keyword>
<organism evidence="1 2">
    <name type="scientific">Paramecium bursaria Chlorella virus NY2A</name>
    <name type="common">PBCV-NY2A</name>
    <dbReference type="NCBI Taxonomy" id="46021"/>
    <lineage>
        <taxon>Viruses</taxon>
        <taxon>Varidnaviria</taxon>
        <taxon>Bamfordvirae</taxon>
        <taxon>Nucleocytoviricota</taxon>
        <taxon>Megaviricetes</taxon>
        <taxon>Algavirales</taxon>
        <taxon>Phycodnaviridae</taxon>
        <taxon>Chlorovirus</taxon>
        <taxon>Chlorovirus americanus</taxon>
    </lineage>
</organism>
<name>A7IXV8_PBCVN</name>
<sequence length="98" mass="11188">MFVRCVRSSSKYALRLTYKSFRTPNHSRIISRGVSYFLIFPDGSNACILVDRIVVSSFKMSMLGFPTKSISNRTSVSLCFSLKSEIIFFSRRPSRCSL</sequence>
<protein>
    <submittedName>
        <fullName evidence="1">Uncharacterized protein b783R</fullName>
    </submittedName>
</protein>
<gene>
    <name evidence="1" type="primary">b783R</name>
    <name evidence="1" type="ORF">NY2A_b783R</name>
</gene>